<name>M5UK21_9BACT</name>
<dbReference type="InterPro" id="IPR051012">
    <property type="entry name" value="CellSynth/LPSAsmb/PSIAsmb"/>
</dbReference>
<evidence type="ECO:0000259" key="5">
    <source>
        <dbReference type="Pfam" id="PF13485"/>
    </source>
</evidence>
<organism evidence="6 7">
    <name type="scientific">Rhodopirellula sallentina SM41</name>
    <dbReference type="NCBI Taxonomy" id="1263870"/>
    <lineage>
        <taxon>Bacteria</taxon>
        <taxon>Pseudomonadati</taxon>
        <taxon>Planctomycetota</taxon>
        <taxon>Planctomycetia</taxon>
        <taxon>Pirellulales</taxon>
        <taxon>Pirellulaceae</taxon>
        <taxon>Rhodopirellula</taxon>
    </lineage>
</organism>
<gene>
    <name evidence="6" type="ORF">RSSM_02163</name>
</gene>
<protein>
    <submittedName>
        <fullName evidence="6">Putative secreted protein</fullName>
    </submittedName>
</protein>
<keyword evidence="7" id="KW-1185">Reference proteome</keyword>
<reference evidence="6 7" key="1">
    <citation type="journal article" date="2013" name="Mar. Genomics">
        <title>Expression of sulfatases in Rhodopirellula baltica and the diversity of sulfatases in the genus Rhodopirellula.</title>
        <authorList>
            <person name="Wegner C.E."/>
            <person name="Richter-Heitmann T."/>
            <person name="Klindworth A."/>
            <person name="Klockow C."/>
            <person name="Richter M."/>
            <person name="Achstetter T."/>
            <person name="Glockner F.O."/>
            <person name="Harder J."/>
        </authorList>
    </citation>
    <scope>NUCLEOTIDE SEQUENCE [LARGE SCALE GENOMIC DNA]</scope>
    <source>
        <strain evidence="6 7">SM41</strain>
    </source>
</reference>
<dbReference type="AlphaFoldDB" id="M5UK21"/>
<dbReference type="PANTHER" id="PTHR45586:SF14">
    <property type="entry name" value="TETRATRICOPEPTIDE TPR_2 REPEAT PROTEIN"/>
    <property type="match status" value="1"/>
</dbReference>
<evidence type="ECO:0000256" key="3">
    <source>
        <dbReference type="SAM" id="MobiDB-lite"/>
    </source>
</evidence>
<feature type="region of interest" description="Disordered" evidence="3">
    <location>
        <begin position="833"/>
        <end position="866"/>
    </location>
</feature>
<dbReference type="Proteomes" id="UP000011885">
    <property type="component" value="Unassembled WGS sequence"/>
</dbReference>
<accession>M5UK21</accession>
<sequence length="866" mass="97574">MIGTCLCLFLAGATVSRAADLQATRAMFRAGEYEAAEKIAAAEVEAGIWNERWPRLLIRLQLIQGKYAEALTTYEQAISRYPSSLTLRLLGIEAIRHNDLIERSEAEVERFFAVLQSSTLRYVSRDNLVAAGRYFSERGEDARKILEMFYDRVRDADPDFFEAYIATAELAIEKGDFQVAAETMRAAEEIDASDPRSAYLIARSFESSDRKKANEAIERALRLNPNHIPSLIFQAESAIDREQYDVARSLLEEVVAIHPKQPDAWALRAVLAHLDGDEQREKEYRETALSTWSQNPRVDYMIGKKLSEKYRFAEGAKYQQRALEMDASFHAARFQLAQDKLRLGEEVEGWKLAEMVSQTDPYNVVAHNLVTLYDRIKKFDTLQSGDIHVRMDPLEAELYGDAVLQLLGEANEVLCEKYDVEPDAPILVEIFPDQKDFAIRTFGLPGGAGYLGVCFGRVITANSPASQGERPSNWQSVLWHEFCHVVTLEKTKNRMPRWLSEGISVYEERQRNPAWGESMSPQYRAMILGTPATPDSLTLPSQLSSAFLAPPSPIHLQFAYYESSLVVQYIIETHGLDKLKQILDSLGVGIPINDSLAAAIGSIEKLDANFTDYAKDLAKSYGPEVDWDREKLPENPNVADLKEFVAEHPMNYWGRQTLSARLFQAKQFEEAVEHLEALQELSVLYGQSKELLAQAYEQLGDADREREVLVEIVRESSDALPALKRLVEMESQDGNWRKVVELSKEMLAIQPLLPYGHERLAAAAENADLPDASVNALKALLALDPIDPAGMNYRVADALARAGRRQDAKRHVLMALEEAPRYRDAHRLLLRLNEERSDEASNAAQPANAAQPLSEEQVEQPKERVE</sequence>
<comment type="caution">
    <text evidence="6">The sequence shown here is derived from an EMBL/GenBank/DDBJ whole genome shotgun (WGS) entry which is preliminary data.</text>
</comment>
<keyword evidence="1" id="KW-0677">Repeat</keyword>
<dbReference type="EMBL" id="ANOH01000152">
    <property type="protein sequence ID" value="EMI56368.1"/>
    <property type="molecule type" value="Genomic_DNA"/>
</dbReference>
<evidence type="ECO:0000313" key="7">
    <source>
        <dbReference type="Proteomes" id="UP000011885"/>
    </source>
</evidence>
<dbReference type="Gene3D" id="1.25.40.10">
    <property type="entry name" value="Tetratricopeptide repeat domain"/>
    <property type="match status" value="2"/>
</dbReference>
<evidence type="ECO:0000313" key="6">
    <source>
        <dbReference type="EMBL" id="EMI56368.1"/>
    </source>
</evidence>
<keyword evidence="2" id="KW-0802">TPR repeat</keyword>
<feature type="signal peptide" evidence="4">
    <location>
        <begin position="1"/>
        <end position="18"/>
    </location>
</feature>
<dbReference type="PATRIC" id="fig|1263870.3.peg.2306"/>
<feature type="compositionally biased region" description="Low complexity" evidence="3">
    <location>
        <begin position="842"/>
        <end position="852"/>
    </location>
</feature>
<dbReference type="Pfam" id="PF14559">
    <property type="entry name" value="TPR_19"/>
    <property type="match status" value="1"/>
</dbReference>
<dbReference type="Pfam" id="PF13432">
    <property type="entry name" value="TPR_16"/>
    <property type="match status" value="1"/>
</dbReference>
<dbReference type="PANTHER" id="PTHR45586">
    <property type="entry name" value="TPR REPEAT-CONTAINING PROTEIN PA4667"/>
    <property type="match status" value="1"/>
</dbReference>
<dbReference type="InterPro" id="IPR011990">
    <property type="entry name" value="TPR-like_helical_dom_sf"/>
</dbReference>
<evidence type="ECO:0000256" key="1">
    <source>
        <dbReference type="ARBA" id="ARBA00022737"/>
    </source>
</evidence>
<dbReference type="InterPro" id="IPR039568">
    <property type="entry name" value="Peptidase_MA-like_dom"/>
</dbReference>
<proteinExistence type="predicted"/>
<feature type="chain" id="PRO_5004073157" evidence="4">
    <location>
        <begin position="19"/>
        <end position="866"/>
    </location>
</feature>
<keyword evidence="4" id="KW-0732">Signal</keyword>
<dbReference type="Pfam" id="PF13485">
    <property type="entry name" value="Peptidase_MA_2"/>
    <property type="match status" value="1"/>
</dbReference>
<dbReference type="RefSeq" id="WP_008677408.1">
    <property type="nucleotide sequence ID" value="NZ_ANOH01000152.1"/>
</dbReference>
<dbReference type="SUPFAM" id="SSF48452">
    <property type="entry name" value="TPR-like"/>
    <property type="match status" value="3"/>
</dbReference>
<feature type="domain" description="Peptidase MA-like" evidence="5">
    <location>
        <begin position="477"/>
        <end position="608"/>
    </location>
</feature>
<evidence type="ECO:0000256" key="4">
    <source>
        <dbReference type="SAM" id="SignalP"/>
    </source>
</evidence>
<evidence type="ECO:0000256" key="2">
    <source>
        <dbReference type="ARBA" id="ARBA00022803"/>
    </source>
</evidence>